<dbReference type="Gene3D" id="1.10.630.10">
    <property type="entry name" value="Cytochrome P450"/>
    <property type="match status" value="1"/>
</dbReference>
<dbReference type="AlphaFoldDB" id="A0A5N5QAH1"/>
<dbReference type="CDD" id="cd11069">
    <property type="entry name" value="CYP_FUM15-like"/>
    <property type="match status" value="1"/>
</dbReference>
<evidence type="ECO:0000256" key="3">
    <source>
        <dbReference type="ARBA" id="ARBA00010617"/>
    </source>
</evidence>
<comment type="pathway">
    <text evidence="2">Secondary metabolite biosynthesis.</text>
</comment>
<dbReference type="Proteomes" id="UP000383932">
    <property type="component" value="Unassembled WGS sequence"/>
</dbReference>
<dbReference type="InterPro" id="IPR001128">
    <property type="entry name" value="Cyt_P450"/>
</dbReference>
<keyword evidence="4 9" id="KW-0349">Heme</keyword>
<dbReference type="GO" id="GO:0004497">
    <property type="term" value="F:monooxygenase activity"/>
    <property type="evidence" value="ECO:0007669"/>
    <property type="project" value="UniProtKB-KW"/>
</dbReference>
<keyword evidence="7 9" id="KW-0408">Iron</keyword>
<dbReference type="GO" id="GO:0020037">
    <property type="term" value="F:heme binding"/>
    <property type="evidence" value="ECO:0007669"/>
    <property type="project" value="InterPro"/>
</dbReference>
<dbReference type="Pfam" id="PF00067">
    <property type="entry name" value="p450"/>
    <property type="match status" value="1"/>
</dbReference>
<dbReference type="PRINTS" id="PR00463">
    <property type="entry name" value="EP450I"/>
</dbReference>
<dbReference type="InterPro" id="IPR050121">
    <property type="entry name" value="Cytochrome_P450_monoxygenase"/>
</dbReference>
<dbReference type="SUPFAM" id="SSF48264">
    <property type="entry name" value="Cytochrome P450"/>
    <property type="match status" value="1"/>
</dbReference>
<evidence type="ECO:0000256" key="7">
    <source>
        <dbReference type="ARBA" id="ARBA00023004"/>
    </source>
</evidence>
<name>A0A5N5QAH1_9AGAM</name>
<dbReference type="InterPro" id="IPR002401">
    <property type="entry name" value="Cyt_P450_E_grp-I"/>
</dbReference>
<dbReference type="EMBL" id="SSOP01000370">
    <property type="protein sequence ID" value="KAB5588790.1"/>
    <property type="molecule type" value="Genomic_DNA"/>
</dbReference>
<evidence type="ECO:0000256" key="8">
    <source>
        <dbReference type="ARBA" id="ARBA00023033"/>
    </source>
</evidence>
<dbReference type="InterPro" id="IPR036396">
    <property type="entry name" value="Cyt_P450_sf"/>
</dbReference>
<feature type="binding site" description="axial binding residue" evidence="9">
    <location>
        <position position="427"/>
    </location>
    <ligand>
        <name>heme</name>
        <dbReference type="ChEBI" id="CHEBI:30413"/>
    </ligand>
    <ligandPart>
        <name>Fe</name>
        <dbReference type="ChEBI" id="CHEBI:18248"/>
    </ligandPart>
</feature>
<comment type="caution">
    <text evidence="10">The sequence shown here is derived from an EMBL/GenBank/DDBJ whole genome shotgun (WGS) entry which is preliminary data.</text>
</comment>
<evidence type="ECO:0000256" key="4">
    <source>
        <dbReference type="ARBA" id="ARBA00022617"/>
    </source>
</evidence>
<protein>
    <submittedName>
        <fullName evidence="10">Cytochrome P450 family protein</fullName>
    </submittedName>
</protein>
<evidence type="ECO:0000256" key="2">
    <source>
        <dbReference type="ARBA" id="ARBA00005179"/>
    </source>
</evidence>
<evidence type="ECO:0000256" key="1">
    <source>
        <dbReference type="ARBA" id="ARBA00001971"/>
    </source>
</evidence>
<evidence type="ECO:0000256" key="5">
    <source>
        <dbReference type="ARBA" id="ARBA00022723"/>
    </source>
</evidence>
<comment type="similarity">
    <text evidence="3">Belongs to the cytochrome P450 family.</text>
</comment>
<evidence type="ECO:0000313" key="10">
    <source>
        <dbReference type="EMBL" id="KAB5588790.1"/>
    </source>
</evidence>
<organism evidence="10 11">
    <name type="scientific">Ceratobasidium theobromae</name>
    <dbReference type="NCBI Taxonomy" id="1582974"/>
    <lineage>
        <taxon>Eukaryota</taxon>
        <taxon>Fungi</taxon>
        <taxon>Dikarya</taxon>
        <taxon>Basidiomycota</taxon>
        <taxon>Agaricomycotina</taxon>
        <taxon>Agaricomycetes</taxon>
        <taxon>Cantharellales</taxon>
        <taxon>Ceratobasidiaceae</taxon>
        <taxon>Ceratobasidium</taxon>
    </lineage>
</organism>
<dbReference type="PANTHER" id="PTHR24305:SF166">
    <property type="entry name" value="CYTOCHROME P450 12A4, MITOCHONDRIAL-RELATED"/>
    <property type="match status" value="1"/>
</dbReference>
<evidence type="ECO:0000256" key="6">
    <source>
        <dbReference type="ARBA" id="ARBA00023002"/>
    </source>
</evidence>
<gene>
    <name evidence="10" type="ORF">CTheo_7769</name>
</gene>
<evidence type="ECO:0000256" key="9">
    <source>
        <dbReference type="PIRSR" id="PIRSR602401-1"/>
    </source>
</evidence>
<evidence type="ECO:0000313" key="11">
    <source>
        <dbReference type="Proteomes" id="UP000383932"/>
    </source>
</evidence>
<sequence length="492" mass="55824">MDSWIFGHSYTLLQDQNTTIWERWAERYGSTMRLRGYCGSYELCTFDAQAVNYICSNNTLFPKTESDLRQLALFFGEGILSVDEETHKYQNPAFGPLQIRNMVPIFWAKANQLRDIWLDMLYDAPRGTTVDVLSWMTRTTLDVIGIAGFGYEFRSLEGDGESELAQAFAGIFNSSRDITTFSIVKDMIYNLLGIPTEASKRFQAHHATIRRISIGLVHDKKMLLQASKGDEEFQGRDLLTLLLKSNIATKANGNQKMSDEELFGQIATFFSAGHETTSSSTTWALYALTQHRGVQSKLRHELQSAGLGDEPSMEELEELPYLNNFVREVLRAYNVVPMRGREAGCDTVIPVGKSFTDVHGIVQKEIRVKKGDAIIIPMLALNRAKDVWGEDAMEFRPERWDNLPHAVKDMPGVWSHIMTFLHGPHACIGYRFSVVEMKVLLYSLVRAFEFDIDPHIEIEGRTSLVTRPCVKSDPEKVNRMPLLCVPIAKMRS</sequence>
<keyword evidence="5 9" id="KW-0479">Metal-binding</keyword>
<accession>A0A5N5QAH1</accession>
<dbReference type="GO" id="GO:0005506">
    <property type="term" value="F:iron ion binding"/>
    <property type="evidence" value="ECO:0007669"/>
    <property type="project" value="InterPro"/>
</dbReference>
<dbReference type="OrthoDB" id="1470350at2759"/>
<dbReference type="PRINTS" id="PR00385">
    <property type="entry name" value="P450"/>
</dbReference>
<keyword evidence="6" id="KW-0560">Oxidoreductase</keyword>
<dbReference type="GO" id="GO:0016705">
    <property type="term" value="F:oxidoreductase activity, acting on paired donors, with incorporation or reduction of molecular oxygen"/>
    <property type="evidence" value="ECO:0007669"/>
    <property type="project" value="InterPro"/>
</dbReference>
<dbReference type="PANTHER" id="PTHR24305">
    <property type="entry name" value="CYTOCHROME P450"/>
    <property type="match status" value="1"/>
</dbReference>
<reference evidence="10 11" key="1">
    <citation type="journal article" date="2019" name="Fungal Biol. Biotechnol.">
        <title>Draft genome sequence of fastidious pathogen Ceratobasidium theobromae, which causes vascular-streak dieback in Theobroma cacao.</title>
        <authorList>
            <person name="Ali S.S."/>
            <person name="Asman A."/>
            <person name="Shao J."/>
            <person name="Firmansyah A.P."/>
            <person name="Susilo A.W."/>
            <person name="Rosmana A."/>
            <person name="McMahon P."/>
            <person name="Junaid M."/>
            <person name="Guest D."/>
            <person name="Kheng T.Y."/>
            <person name="Meinhardt L.W."/>
            <person name="Bailey B.A."/>
        </authorList>
    </citation>
    <scope>NUCLEOTIDE SEQUENCE [LARGE SCALE GENOMIC DNA]</scope>
    <source>
        <strain evidence="10 11">CT2</strain>
    </source>
</reference>
<proteinExistence type="inferred from homology"/>
<keyword evidence="8" id="KW-0503">Monooxygenase</keyword>
<keyword evidence="11" id="KW-1185">Reference proteome</keyword>
<comment type="cofactor">
    <cofactor evidence="1 9">
        <name>heme</name>
        <dbReference type="ChEBI" id="CHEBI:30413"/>
    </cofactor>
</comment>